<dbReference type="Proteomes" id="UP001176961">
    <property type="component" value="Unassembled WGS sequence"/>
</dbReference>
<dbReference type="AlphaFoldDB" id="A0AA36M1Q5"/>
<evidence type="ECO:0000313" key="2">
    <source>
        <dbReference type="Proteomes" id="UP001176961"/>
    </source>
</evidence>
<evidence type="ECO:0000313" key="1">
    <source>
        <dbReference type="EMBL" id="CAJ0594786.1"/>
    </source>
</evidence>
<sequence length="317" mass="35613">MMCLVFVVLVSMSVLSLATSQQPFCNSSEQKPSEAGWIQLLSAFQLESKEQKNTKAQYQYSSGEFGLETEAQSCLDGKKSQCVPVFYDPDWSSGMIAKQAAVTYGPQLKTSDGKFGCVCMGPESNDNGSGNSKNPKYPGVLFCLFGGTEISWTNLARIYNEALTNGAEIFLELTRIAWKAGRCEQVEKRRTTAQTRMCKFQLGEALRWLLREKKNLFDHCVMEEIEQYGSPYLWSAAPFESLHRILQVPHNQFVTNCDARILEREDVRYYRLHEGHLVPPKKSKGVLVGLGRTDKEAMSTEAWKANLDVSIENLGSQ</sequence>
<comment type="caution">
    <text evidence="1">The sequence shown here is derived from an EMBL/GenBank/DDBJ whole genome shotgun (WGS) entry which is preliminary data.</text>
</comment>
<dbReference type="EMBL" id="CATQJL010000112">
    <property type="protein sequence ID" value="CAJ0594786.1"/>
    <property type="molecule type" value="Genomic_DNA"/>
</dbReference>
<protein>
    <submittedName>
        <fullName evidence="1">Uncharacterized protein</fullName>
    </submittedName>
</protein>
<proteinExistence type="predicted"/>
<accession>A0AA36M1Q5</accession>
<reference evidence="1" key="1">
    <citation type="submission" date="2023-07" db="EMBL/GenBank/DDBJ databases">
        <authorList>
            <consortium name="CYATHOMIX"/>
        </authorList>
    </citation>
    <scope>NUCLEOTIDE SEQUENCE</scope>
    <source>
        <strain evidence="1">N/A</strain>
    </source>
</reference>
<gene>
    <name evidence="1" type="ORF">CYNAS_LOCUS6769</name>
</gene>
<organism evidence="1 2">
    <name type="scientific">Cylicocyclus nassatus</name>
    <name type="common">Nematode worm</name>
    <dbReference type="NCBI Taxonomy" id="53992"/>
    <lineage>
        <taxon>Eukaryota</taxon>
        <taxon>Metazoa</taxon>
        <taxon>Ecdysozoa</taxon>
        <taxon>Nematoda</taxon>
        <taxon>Chromadorea</taxon>
        <taxon>Rhabditida</taxon>
        <taxon>Rhabditina</taxon>
        <taxon>Rhabditomorpha</taxon>
        <taxon>Strongyloidea</taxon>
        <taxon>Strongylidae</taxon>
        <taxon>Cylicocyclus</taxon>
    </lineage>
</organism>
<name>A0AA36M1Q5_CYLNA</name>
<keyword evidence="2" id="KW-1185">Reference proteome</keyword>